<protein>
    <submittedName>
        <fullName evidence="1">Uncharacterized protein</fullName>
    </submittedName>
</protein>
<dbReference type="EMBL" id="SZVO01000001">
    <property type="protein sequence ID" value="TKT93846.1"/>
    <property type="molecule type" value="Genomic_DNA"/>
</dbReference>
<dbReference type="AlphaFoldDB" id="A0A4U6DAG6"/>
<evidence type="ECO:0000313" key="1">
    <source>
        <dbReference type="EMBL" id="TKT93846.1"/>
    </source>
</evidence>
<reference evidence="1 2" key="1">
    <citation type="submission" date="2019-05" db="EMBL/GenBank/DDBJ databases">
        <title>Dyadobacter AR-3-8 sp. nov., isolated from arctic soil.</title>
        <authorList>
            <person name="Chaudhary D.K."/>
        </authorList>
    </citation>
    <scope>NUCLEOTIDE SEQUENCE [LARGE SCALE GENOMIC DNA]</scope>
    <source>
        <strain evidence="1 2">AR-3-8</strain>
    </source>
</reference>
<dbReference type="Proteomes" id="UP000304900">
    <property type="component" value="Unassembled WGS sequence"/>
</dbReference>
<keyword evidence="2" id="KW-1185">Reference proteome</keyword>
<proteinExistence type="predicted"/>
<evidence type="ECO:0000313" key="2">
    <source>
        <dbReference type="Proteomes" id="UP000304900"/>
    </source>
</evidence>
<dbReference type="RefSeq" id="WP_137338137.1">
    <property type="nucleotide sequence ID" value="NZ_SZVO01000001.1"/>
</dbReference>
<comment type="caution">
    <text evidence="1">The sequence shown here is derived from an EMBL/GenBank/DDBJ whole genome shotgun (WGS) entry which is preliminary data.</text>
</comment>
<gene>
    <name evidence="1" type="ORF">FDK13_01135</name>
</gene>
<sequence>MKILIIMLFRQNWEKKWVDVYFDQKSNVLSRLIVNGVDEHPFLAKGPVNFKEITSYTNYKKKGEFLLPEMIDEIDTRNEFTLRKQLNWVNLNDLFAASTFNPEPVFEDRTKFIISEMGNGLYVLERSGGSVNERFLIRLDRSGMVEIFSALIINDGLNKAELDAVKSKFLGYDIENVFNIGKIWSIESLSGFYSNKTMIYAPKEVGMFAEEKLPADSEEVLKRNEVRKLGLLMTFDKEFQTESVETLILNPVRNDDFESIYVDYYLPKERTIFLYGNPYSADSSTKSATPREKILYDLIKKRSLKVDQLVYSGAYLNNAPLFMTFKDFETRIKNTDFFDL</sequence>
<name>A0A4U6DAG6_9BACT</name>
<organism evidence="1 2">
    <name type="scientific">Dyadobacter frigoris</name>
    <dbReference type="NCBI Taxonomy" id="2576211"/>
    <lineage>
        <taxon>Bacteria</taxon>
        <taxon>Pseudomonadati</taxon>
        <taxon>Bacteroidota</taxon>
        <taxon>Cytophagia</taxon>
        <taxon>Cytophagales</taxon>
        <taxon>Spirosomataceae</taxon>
        <taxon>Dyadobacter</taxon>
    </lineage>
</organism>
<accession>A0A4U6DAG6</accession>
<dbReference type="OrthoDB" id="949129at2"/>